<reference evidence="1" key="1">
    <citation type="submission" date="2020-05" db="EMBL/GenBank/DDBJ databases">
        <authorList>
            <person name="Chiriac C."/>
            <person name="Salcher M."/>
            <person name="Ghai R."/>
            <person name="Kavagutti S V."/>
        </authorList>
    </citation>
    <scope>NUCLEOTIDE SEQUENCE</scope>
</reference>
<protein>
    <submittedName>
        <fullName evidence="1">Unannotated protein</fullName>
    </submittedName>
</protein>
<evidence type="ECO:0000313" key="1">
    <source>
        <dbReference type="EMBL" id="CAB4742198.1"/>
    </source>
</evidence>
<sequence length="95" mass="9720">MRCRPVASSGVHANWMSPSGTPADFKWATSAAATARACGAGLRIAAEPAATAWTRPLAGIAYGKFQGPATTMILWGAHATPSASSRSCSRVRCAA</sequence>
<gene>
    <name evidence="1" type="ORF">UFOPK2786_00837</name>
</gene>
<dbReference type="AlphaFoldDB" id="A0A6J6T5B8"/>
<name>A0A6J6T5B8_9ZZZZ</name>
<organism evidence="1">
    <name type="scientific">freshwater metagenome</name>
    <dbReference type="NCBI Taxonomy" id="449393"/>
    <lineage>
        <taxon>unclassified sequences</taxon>
        <taxon>metagenomes</taxon>
        <taxon>ecological metagenomes</taxon>
    </lineage>
</organism>
<proteinExistence type="predicted"/>
<accession>A0A6J6T5B8</accession>
<dbReference type="EMBL" id="CAEZYW010000112">
    <property type="protein sequence ID" value="CAB4742198.1"/>
    <property type="molecule type" value="Genomic_DNA"/>
</dbReference>